<comment type="caution">
    <text evidence="1">The sequence shown here is derived from an EMBL/GenBank/DDBJ whole genome shotgun (WGS) entry which is preliminary data.</text>
</comment>
<accession>A0A392N1X5</accession>
<dbReference type="EMBL" id="LXQA010025835">
    <property type="protein sequence ID" value="MCH93810.1"/>
    <property type="molecule type" value="Genomic_DNA"/>
</dbReference>
<dbReference type="Proteomes" id="UP000265520">
    <property type="component" value="Unassembled WGS sequence"/>
</dbReference>
<reference evidence="1 2" key="1">
    <citation type="journal article" date="2018" name="Front. Plant Sci.">
        <title>Red Clover (Trifolium pratense) and Zigzag Clover (T. medium) - A Picture of Genomic Similarities and Differences.</title>
        <authorList>
            <person name="Dluhosova J."/>
            <person name="Istvanek J."/>
            <person name="Nedelnik J."/>
            <person name="Repkova J."/>
        </authorList>
    </citation>
    <scope>NUCLEOTIDE SEQUENCE [LARGE SCALE GENOMIC DNA]</scope>
    <source>
        <strain evidence="2">cv. 10/8</strain>
        <tissue evidence="1">Leaf</tissue>
    </source>
</reference>
<evidence type="ECO:0000313" key="2">
    <source>
        <dbReference type="Proteomes" id="UP000265520"/>
    </source>
</evidence>
<proteinExistence type="predicted"/>
<keyword evidence="2" id="KW-1185">Reference proteome</keyword>
<protein>
    <submittedName>
        <fullName evidence="1">Uncharacterized protein</fullName>
    </submittedName>
</protein>
<dbReference type="AlphaFoldDB" id="A0A392N1X5"/>
<name>A0A392N1X5_9FABA</name>
<organism evidence="1 2">
    <name type="scientific">Trifolium medium</name>
    <dbReference type="NCBI Taxonomy" id="97028"/>
    <lineage>
        <taxon>Eukaryota</taxon>
        <taxon>Viridiplantae</taxon>
        <taxon>Streptophyta</taxon>
        <taxon>Embryophyta</taxon>
        <taxon>Tracheophyta</taxon>
        <taxon>Spermatophyta</taxon>
        <taxon>Magnoliopsida</taxon>
        <taxon>eudicotyledons</taxon>
        <taxon>Gunneridae</taxon>
        <taxon>Pentapetalae</taxon>
        <taxon>rosids</taxon>
        <taxon>fabids</taxon>
        <taxon>Fabales</taxon>
        <taxon>Fabaceae</taxon>
        <taxon>Papilionoideae</taxon>
        <taxon>50 kb inversion clade</taxon>
        <taxon>NPAAA clade</taxon>
        <taxon>Hologalegina</taxon>
        <taxon>IRL clade</taxon>
        <taxon>Trifolieae</taxon>
        <taxon>Trifolium</taxon>
    </lineage>
</organism>
<evidence type="ECO:0000313" key="1">
    <source>
        <dbReference type="EMBL" id="MCH93810.1"/>
    </source>
</evidence>
<sequence>MDAYHGGAKGRNGVFIRRMFGLPLYSAIDDTATWQRMEEYEYKGREGSGRGRHK</sequence>